<dbReference type="GO" id="GO:0046872">
    <property type="term" value="F:metal ion binding"/>
    <property type="evidence" value="ECO:0007669"/>
    <property type="project" value="InterPro"/>
</dbReference>
<dbReference type="EMBL" id="KE346360">
    <property type="protein sequence ID" value="KJE88988.1"/>
    <property type="molecule type" value="Genomic_DNA"/>
</dbReference>
<evidence type="ECO:0000256" key="1">
    <source>
        <dbReference type="SAM" id="MobiDB-lite"/>
    </source>
</evidence>
<dbReference type="Pfam" id="PF23463">
    <property type="entry name" value="WWE_2"/>
    <property type="match status" value="1"/>
</dbReference>
<sequence>MAHDDPTTSAVVAASEASTTTTDRALTEVDSTVMTPVEGGEGDGDVAARADDDALTSTQADAAADADAAAADAADVAEHHGVVSSDDGGGVPTEADHSALVADDDVVASSSSYHSTVEQTETEVAVQDPITMQPQSQALDADQQLSNAESADTETPTAPVAAAVHAKPARPPPPVRSQLQTPSSADHAAHDVHAAQSAPPAAAAAPSKLNMIHNWFGKCCCARRGRQWHVCPEQHCAWQDPNCEQSTPTVSSLQASIVVPGRPVPNRPVAVAPPSGAPQHQAAYGFRAPVPSSAQQHHPPQHPTGSSASATPAASSTPAAPAAPATDAAAHGLAATSSTVFYSPPRTPVKETTAIQELTESQVLWFVQSEDRKKWLPFSQHDSFNLERAYRKNGLHKKPNPARRPSSVGGTPTLPSASPPTTAQKDPHAGDATPGKPDSPSSTSPTPAADDDKDVLVSVRGDLFEVNLNQRTCYSIYWTSDAFDVLRGTWALVAGSGVEWVPCSEYDAEEIETLYSCKPWEAHTTPPAAPEPGHPGIDAPVPQTSNANAHAWASAGGNGSDDLAAPMAAPTPTSHPAPATSASQQAPAAHSSAAAPPLVEHPHPLSDNRRFIIFYSEGDVVLFHNDVTSKVTRAIGQNIGGSDRIGGTQLRRGFRAMDEAPHDCSTSRDLECKPVSHLVLVVHGIGQKLEYCDIISNVADFRNAVASFATNPSLATLADSALQSVLPSMLRPTPGGTHTSDAINELTKHVQNTQHELQKETDSHPLSKSPSPKSDAKSDSKHGSEPASASTEPVSPYWLQERVKFLPIEWRSGTRWDGGLSSTQPTMDVPSVDELTLEGVLPLRTILNNSMLDVLYYMTPRHHETVIAHLTAQLNAVYDLFTARHPNFVSNGGRVSIMGHSLGSILSFDILCRKTDALRNASEDTTETADDLSSAAASGGNNSKAVAPEIAMTPTDSTGNLADLASSPRPKQKRRQQGGKRKGTASSSSDNAAPILTAAAERAQRAVDGDDSEDGKDDTTTTTTTADDADPQLNFDVDHCFLIGSPVGLFTTLRGRRIGHNEGDCFPACRRLYNIFHPYDPVAYRIEPCLSREFVDYKPALVPYHRGGKRFHIDIQEKTQSFKNSVASVMSKFSSVKRFWTRAPAAPADQPASGGTGATPGSADSTAEASEPGPESYSPAQRLIRELCEGGRMDWQLQESTIENQYLSSISSHLSYWGSLDTALFVLARICSKA</sequence>
<dbReference type="InParanoid" id="A0A0D2WIQ4"/>
<feature type="region of interest" description="Disordered" evidence="1">
    <location>
        <begin position="1145"/>
        <end position="1178"/>
    </location>
</feature>
<feature type="compositionally biased region" description="Low complexity" evidence="1">
    <location>
        <begin position="438"/>
        <end position="448"/>
    </location>
</feature>
<organism evidence="3 4">
    <name type="scientific">Capsaspora owczarzaki (strain ATCC 30864)</name>
    <dbReference type="NCBI Taxonomy" id="595528"/>
    <lineage>
        <taxon>Eukaryota</taxon>
        <taxon>Filasterea</taxon>
        <taxon>Capsaspora</taxon>
    </lineage>
</organism>
<dbReference type="OrthoDB" id="431378at2759"/>
<evidence type="ECO:0000313" key="4">
    <source>
        <dbReference type="Proteomes" id="UP000008743"/>
    </source>
</evidence>
<feature type="compositionally biased region" description="Low complexity" evidence="1">
    <location>
        <begin position="564"/>
        <end position="597"/>
    </location>
</feature>
<proteinExistence type="predicted"/>
<accession>A0A0D2WIQ4</accession>
<evidence type="ECO:0000259" key="2">
    <source>
        <dbReference type="PROSITE" id="PS51043"/>
    </source>
</evidence>
<feature type="region of interest" description="Disordered" evidence="1">
    <location>
        <begin position="525"/>
        <end position="544"/>
    </location>
</feature>
<feature type="compositionally biased region" description="Low complexity" evidence="1">
    <location>
        <begin position="55"/>
        <end position="74"/>
    </location>
</feature>
<dbReference type="Proteomes" id="UP000008743">
    <property type="component" value="Unassembled WGS sequence"/>
</dbReference>
<feature type="region of interest" description="Disordered" evidence="1">
    <location>
        <begin position="549"/>
        <end position="602"/>
    </location>
</feature>
<dbReference type="GO" id="GO:0004620">
    <property type="term" value="F:phospholipase activity"/>
    <property type="evidence" value="ECO:0007669"/>
    <property type="project" value="TreeGrafter"/>
</dbReference>
<dbReference type="PANTHER" id="PTHR23509">
    <property type="entry name" value="PA-PL1 PHOSPHOLIPASE FAMILY"/>
    <property type="match status" value="1"/>
</dbReference>
<feature type="region of interest" description="Disordered" evidence="1">
    <location>
        <begin position="922"/>
        <end position="1029"/>
    </location>
</feature>
<dbReference type="SMART" id="SM01127">
    <property type="entry name" value="DDHD"/>
    <property type="match status" value="1"/>
</dbReference>
<dbReference type="Pfam" id="PF02862">
    <property type="entry name" value="DDHD"/>
    <property type="match status" value="1"/>
</dbReference>
<feature type="compositionally biased region" description="Low complexity" evidence="1">
    <location>
        <begin position="303"/>
        <end position="330"/>
    </location>
</feature>
<feature type="compositionally biased region" description="Polar residues" evidence="1">
    <location>
        <begin position="136"/>
        <end position="150"/>
    </location>
</feature>
<feature type="region of interest" description="Disordered" evidence="1">
    <location>
        <begin position="290"/>
        <end position="330"/>
    </location>
</feature>
<feature type="compositionally biased region" description="Low complexity" evidence="1">
    <location>
        <begin position="153"/>
        <end position="166"/>
    </location>
</feature>
<dbReference type="InterPro" id="IPR058055">
    <property type="entry name" value="PA-PLA1"/>
</dbReference>
<feature type="domain" description="DDHD" evidence="2">
    <location>
        <begin position="1033"/>
        <end position="1232"/>
    </location>
</feature>
<feature type="region of interest" description="Disordered" evidence="1">
    <location>
        <begin position="392"/>
        <end position="453"/>
    </location>
</feature>
<feature type="compositionally biased region" description="Low complexity" evidence="1">
    <location>
        <begin position="411"/>
        <end position="423"/>
    </location>
</feature>
<feature type="region of interest" description="Disordered" evidence="1">
    <location>
        <begin position="136"/>
        <end position="201"/>
    </location>
</feature>
<protein>
    <submittedName>
        <fullName evidence="3">Ddhd2 protein</fullName>
    </submittedName>
</protein>
<dbReference type="PhylomeDB" id="A0A0D2WIQ4"/>
<feature type="region of interest" description="Disordered" evidence="1">
    <location>
        <begin position="753"/>
        <end position="793"/>
    </location>
</feature>
<feature type="compositionally biased region" description="Low complexity" evidence="1">
    <location>
        <begin position="7"/>
        <end position="22"/>
    </location>
</feature>
<feature type="compositionally biased region" description="Basic residues" evidence="1">
    <location>
        <begin position="970"/>
        <end position="983"/>
    </location>
</feature>
<dbReference type="PROSITE" id="PS51043">
    <property type="entry name" value="DDHD"/>
    <property type="match status" value="1"/>
</dbReference>
<dbReference type="InterPro" id="IPR004177">
    <property type="entry name" value="DDHD_dom"/>
</dbReference>
<feature type="region of interest" description="Disordered" evidence="1">
    <location>
        <begin position="1"/>
        <end position="95"/>
    </location>
</feature>
<dbReference type="eggNOG" id="KOG2308">
    <property type="taxonomic scope" value="Eukaryota"/>
</dbReference>
<feature type="compositionally biased region" description="Low complexity" evidence="1">
    <location>
        <begin position="931"/>
        <end position="943"/>
    </location>
</feature>
<dbReference type="GO" id="GO:0005737">
    <property type="term" value="C:cytoplasm"/>
    <property type="evidence" value="ECO:0007669"/>
    <property type="project" value="TreeGrafter"/>
</dbReference>
<name>A0A0D2WIQ4_CAPO3</name>
<evidence type="ECO:0000313" key="3">
    <source>
        <dbReference type="EMBL" id="KJE88988.1"/>
    </source>
</evidence>
<feature type="compositionally biased region" description="Basic residues" evidence="1">
    <location>
        <begin position="392"/>
        <end position="401"/>
    </location>
</feature>
<gene>
    <name evidence="3" type="ORF">CAOG_000552</name>
</gene>
<feature type="compositionally biased region" description="Basic and acidic residues" evidence="1">
    <location>
        <begin position="774"/>
        <end position="784"/>
    </location>
</feature>
<keyword evidence="4" id="KW-1185">Reference proteome</keyword>
<dbReference type="PANTHER" id="PTHR23509:SF10">
    <property type="entry name" value="LD21067P"/>
    <property type="match status" value="1"/>
</dbReference>
<reference evidence="4" key="1">
    <citation type="submission" date="2011-02" db="EMBL/GenBank/DDBJ databases">
        <title>The Genome Sequence of Capsaspora owczarzaki ATCC 30864.</title>
        <authorList>
            <person name="Russ C."/>
            <person name="Cuomo C."/>
            <person name="Burger G."/>
            <person name="Gray M.W."/>
            <person name="Holland P.W.H."/>
            <person name="King N."/>
            <person name="Lang F.B.F."/>
            <person name="Roger A.J."/>
            <person name="Ruiz-Trillo I."/>
            <person name="Young S.K."/>
            <person name="Zeng Q."/>
            <person name="Gargeya S."/>
            <person name="Alvarado L."/>
            <person name="Berlin A."/>
            <person name="Chapman S.B."/>
            <person name="Chen Z."/>
            <person name="Freedman E."/>
            <person name="Gellesch M."/>
            <person name="Goldberg J."/>
            <person name="Griggs A."/>
            <person name="Gujja S."/>
            <person name="Heilman E."/>
            <person name="Heiman D."/>
            <person name="Howarth C."/>
            <person name="Mehta T."/>
            <person name="Neiman D."/>
            <person name="Pearson M."/>
            <person name="Roberts A."/>
            <person name="Saif S."/>
            <person name="Shea T."/>
            <person name="Shenoy N."/>
            <person name="Sisk P."/>
            <person name="Stolte C."/>
            <person name="Sykes S."/>
            <person name="White J."/>
            <person name="Yandava C."/>
            <person name="Haas B."/>
            <person name="Nusbaum C."/>
            <person name="Birren B."/>
        </authorList>
    </citation>
    <scope>NUCLEOTIDE SEQUENCE</scope>
    <source>
        <strain evidence="4">ATCC 30864</strain>
    </source>
</reference>
<dbReference type="AlphaFoldDB" id="A0A0D2WIQ4"/>
<dbReference type="STRING" id="595528.A0A0D2WIQ4"/>
<dbReference type="InterPro" id="IPR057826">
    <property type="entry name" value="WWE_C20G8.02"/>
</dbReference>
<feature type="compositionally biased region" description="Basic and acidic residues" evidence="1">
    <location>
        <begin position="756"/>
        <end position="765"/>
    </location>
</feature>